<keyword evidence="4" id="KW-1185">Reference proteome</keyword>
<dbReference type="SUPFAM" id="SSF55383">
    <property type="entry name" value="Copper amine oxidase, domain N"/>
    <property type="match status" value="1"/>
</dbReference>
<gene>
    <name evidence="3" type="ORF">ACFPXP_10985</name>
</gene>
<organism evidence="3 4">
    <name type="scientific">Marinicrinis lubricantis</name>
    <dbReference type="NCBI Taxonomy" id="2086470"/>
    <lineage>
        <taxon>Bacteria</taxon>
        <taxon>Bacillati</taxon>
        <taxon>Bacillota</taxon>
        <taxon>Bacilli</taxon>
        <taxon>Bacillales</taxon>
        <taxon>Paenibacillaceae</taxon>
    </lineage>
</organism>
<feature type="domain" description="Copper amine oxidase-like N-terminal" evidence="2">
    <location>
        <begin position="309"/>
        <end position="415"/>
    </location>
</feature>
<reference evidence="4" key="1">
    <citation type="journal article" date="2019" name="Int. J. Syst. Evol. Microbiol.">
        <title>The Global Catalogue of Microorganisms (GCM) 10K type strain sequencing project: providing services to taxonomists for standard genome sequencing and annotation.</title>
        <authorList>
            <consortium name="The Broad Institute Genomics Platform"/>
            <consortium name="The Broad Institute Genome Sequencing Center for Infectious Disease"/>
            <person name="Wu L."/>
            <person name="Ma J."/>
        </authorList>
    </citation>
    <scope>NUCLEOTIDE SEQUENCE [LARGE SCALE GENOMIC DNA]</scope>
    <source>
        <strain evidence="4">CCM 8749</strain>
    </source>
</reference>
<dbReference type="PROSITE" id="PS51257">
    <property type="entry name" value="PROKAR_LIPOPROTEIN"/>
    <property type="match status" value="1"/>
</dbReference>
<dbReference type="InterPro" id="IPR012854">
    <property type="entry name" value="Cu_amine_oxidase-like_N"/>
</dbReference>
<feature type="chain" id="PRO_5046674968" evidence="1">
    <location>
        <begin position="32"/>
        <end position="426"/>
    </location>
</feature>
<evidence type="ECO:0000256" key="1">
    <source>
        <dbReference type="SAM" id="SignalP"/>
    </source>
</evidence>
<evidence type="ECO:0000259" key="2">
    <source>
        <dbReference type="Pfam" id="PF07833"/>
    </source>
</evidence>
<protein>
    <submittedName>
        <fullName evidence="3">Copper amine oxidase N-terminal domain-containing protein</fullName>
    </submittedName>
</protein>
<dbReference type="Proteomes" id="UP001596250">
    <property type="component" value="Unassembled WGS sequence"/>
</dbReference>
<keyword evidence="1" id="KW-0732">Signal</keyword>
<accession>A0ABW1IQ82</accession>
<comment type="caution">
    <text evidence="3">The sequence shown here is derived from an EMBL/GenBank/DDBJ whole genome shotgun (WGS) entry which is preliminary data.</text>
</comment>
<dbReference type="EMBL" id="JBHSQV010000143">
    <property type="protein sequence ID" value="MFC5986939.1"/>
    <property type="molecule type" value="Genomic_DNA"/>
</dbReference>
<dbReference type="Pfam" id="PF07833">
    <property type="entry name" value="Cu_amine_oxidN1"/>
    <property type="match status" value="1"/>
</dbReference>
<name>A0ABW1IQ82_9BACL</name>
<dbReference type="InterPro" id="IPR036582">
    <property type="entry name" value="Mao_N_sf"/>
</dbReference>
<evidence type="ECO:0000313" key="4">
    <source>
        <dbReference type="Proteomes" id="UP001596250"/>
    </source>
</evidence>
<sequence>MKVRKRIIAMLSAALFTASCIPSTLHSVVHAADSSFISKIAQEYEDFFRTTDDAYQTYLREQTKLYQQFLDQHRLEFKSIHDQLNDDLRQMSITLEADILELENTYGSRNDKLRAYRQAANKNSIGSAMDLYEDIIDKNSIGSPMDQYEDAIDPNTIGSAMDQYEDAVDPNSIGSAMDQYEDAVDPNSIGSPMDQFEDASDIHSIGSIMDQYEDGDITKPQAEQQMKQAKQNAVSAIESVKNNTTTMIENTRSRSAADILNKKTMLIQSALQQRKLTIQTLSDLRKNLTGTGITFPDFVIATNEIKVMIDGELQQYEQPPVAKGGYVLVPMRDIFERLGAEIEWNNKEQSVTAKKDSTTIYLKIGSKEAQINGAAQQLETEAQLVNQKTMVPLRFVSEALSAEVKWDGSTKTVYINTQTAEELTTE</sequence>
<evidence type="ECO:0000313" key="3">
    <source>
        <dbReference type="EMBL" id="MFC5986939.1"/>
    </source>
</evidence>
<dbReference type="RefSeq" id="WP_379894248.1">
    <property type="nucleotide sequence ID" value="NZ_CBCSCT010000064.1"/>
</dbReference>
<proteinExistence type="predicted"/>
<feature type="signal peptide" evidence="1">
    <location>
        <begin position="1"/>
        <end position="31"/>
    </location>
</feature>
<dbReference type="Gene3D" id="3.30.457.10">
    <property type="entry name" value="Copper amine oxidase-like, N-terminal domain"/>
    <property type="match status" value="1"/>
</dbReference>